<reference evidence="1 2" key="2">
    <citation type="submission" date="2018-11" db="EMBL/GenBank/DDBJ databases">
        <authorList>
            <consortium name="Pathogen Informatics"/>
        </authorList>
    </citation>
    <scope>NUCLEOTIDE SEQUENCE [LARGE SCALE GENOMIC DNA]</scope>
    <source>
        <strain evidence="1 2">NST_G2</strain>
    </source>
</reference>
<proteinExistence type="predicted"/>
<dbReference type="Proteomes" id="UP000275846">
    <property type="component" value="Unassembled WGS sequence"/>
</dbReference>
<organism evidence="3">
    <name type="scientific">Schistocephalus solidus</name>
    <name type="common">Tapeworm</name>
    <dbReference type="NCBI Taxonomy" id="70667"/>
    <lineage>
        <taxon>Eukaryota</taxon>
        <taxon>Metazoa</taxon>
        <taxon>Spiralia</taxon>
        <taxon>Lophotrochozoa</taxon>
        <taxon>Platyhelminthes</taxon>
        <taxon>Cestoda</taxon>
        <taxon>Eucestoda</taxon>
        <taxon>Diphyllobothriidea</taxon>
        <taxon>Diphyllobothriidae</taxon>
        <taxon>Schistocephalus</taxon>
    </lineage>
</organism>
<sequence>MTSGCLPYQHQFRLASSGPGGQAGPSRWYDPLWPAHLKNLRSGTPRFSRISSPIYTERPPHLAFLLIIGQY</sequence>
<name>A0A183T7L3_SCHSO</name>
<evidence type="ECO:0000313" key="1">
    <source>
        <dbReference type="EMBL" id="VDL98846.1"/>
    </source>
</evidence>
<keyword evidence="2" id="KW-1185">Reference proteome</keyword>
<protein>
    <submittedName>
        <fullName evidence="1 3">Uncharacterized protein</fullName>
    </submittedName>
</protein>
<dbReference type="WBParaSite" id="SSLN_0001293101-mRNA-1">
    <property type="protein sequence ID" value="SSLN_0001293101-mRNA-1"/>
    <property type="gene ID" value="SSLN_0001293101"/>
</dbReference>
<reference evidence="3" key="1">
    <citation type="submission" date="2016-06" db="UniProtKB">
        <authorList>
            <consortium name="WormBaseParasite"/>
        </authorList>
    </citation>
    <scope>IDENTIFICATION</scope>
</reference>
<dbReference type="EMBL" id="UYSU01037292">
    <property type="protein sequence ID" value="VDL98846.1"/>
    <property type="molecule type" value="Genomic_DNA"/>
</dbReference>
<accession>A0A183T7L3</accession>
<gene>
    <name evidence="1" type="ORF">SSLN_LOCUS12461</name>
</gene>
<dbReference type="AlphaFoldDB" id="A0A183T7L3"/>
<evidence type="ECO:0000313" key="2">
    <source>
        <dbReference type="Proteomes" id="UP000275846"/>
    </source>
</evidence>
<evidence type="ECO:0000313" key="3">
    <source>
        <dbReference type="WBParaSite" id="SSLN_0001293101-mRNA-1"/>
    </source>
</evidence>